<feature type="region of interest" description="Disordered" evidence="1">
    <location>
        <begin position="32"/>
        <end position="57"/>
    </location>
</feature>
<gene>
    <name evidence="2" type="ORF">BHM03_00042936</name>
</gene>
<feature type="non-terminal residue" evidence="2">
    <location>
        <position position="1"/>
    </location>
</feature>
<protein>
    <submittedName>
        <fullName evidence="2">Uncharacterized protein</fullName>
    </submittedName>
</protein>
<sequence length="82" mass="8528">CPRPLHPHCTTVVAAPADVTAVLYGRQPPCGRRRRSVGWPRAGAAPTASPRASSPLRASRWQRAVLLPACGLPAGAAPAADR</sequence>
<evidence type="ECO:0000256" key="1">
    <source>
        <dbReference type="SAM" id="MobiDB-lite"/>
    </source>
</evidence>
<proteinExistence type="predicted"/>
<accession>A0A445MKX0</accession>
<dbReference type="EMBL" id="KV876380">
    <property type="protein sequence ID" value="RZR74771.1"/>
    <property type="molecule type" value="Genomic_DNA"/>
</dbReference>
<reference evidence="2" key="1">
    <citation type="journal article" date="2018" name="Data Brief">
        <title>Genome sequence data from 17 accessions of Ensete ventricosum, a staple food crop for millions in Ethiopia.</title>
        <authorList>
            <person name="Yemataw Z."/>
            <person name="Muzemil S."/>
            <person name="Ambachew D."/>
            <person name="Tripathi L."/>
            <person name="Tesfaye K."/>
            <person name="Chala A."/>
            <person name="Farbos A."/>
            <person name="O'Neill P."/>
            <person name="Moore K."/>
            <person name="Grant M."/>
            <person name="Studholme D.J."/>
        </authorList>
    </citation>
    <scope>NUCLEOTIDE SEQUENCE [LARGE SCALE GENOMIC DNA]</scope>
    <source>
        <tissue evidence="2">Leaf</tissue>
    </source>
</reference>
<evidence type="ECO:0000313" key="2">
    <source>
        <dbReference type="EMBL" id="RZR74771.1"/>
    </source>
</evidence>
<organism evidence="2">
    <name type="scientific">Ensete ventricosum</name>
    <name type="common">Abyssinian banana</name>
    <name type="synonym">Musa ensete</name>
    <dbReference type="NCBI Taxonomy" id="4639"/>
    <lineage>
        <taxon>Eukaryota</taxon>
        <taxon>Viridiplantae</taxon>
        <taxon>Streptophyta</taxon>
        <taxon>Embryophyta</taxon>
        <taxon>Tracheophyta</taxon>
        <taxon>Spermatophyta</taxon>
        <taxon>Magnoliopsida</taxon>
        <taxon>Liliopsida</taxon>
        <taxon>Zingiberales</taxon>
        <taxon>Musaceae</taxon>
        <taxon>Ensete</taxon>
    </lineage>
</organism>
<dbReference type="AlphaFoldDB" id="A0A445MKX0"/>
<dbReference type="Proteomes" id="UP000290560">
    <property type="component" value="Unassembled WGS sequence"/>
</dbReference>
<name>A0A445MKX0_ENSVE</name>
<feature type="compositionally biased region" description="Low complexity" evidence="1">
    <location>
        <begin position="40"/>
        <end position="57"/>
    </location>
</feature>